<proteinExistence type="predicted"/>
<dbReference type="STRING" id="1133849.O3I_026655"/>
<evidence type="ECO:0000313" key="2">
    <source>
        <dbReference type="EMBL" id="AFU03280.1"/>
    </source>
</evidence>
<dbReference type="InterPro" id="IPR051678">
    <property type="entry name" value="AGP_Transferase"/>
</dbReference>
<accession>K0F2E5</accession>
<name>K0F2E5_NOCB7</name>
<evidence type="ECO:0000313" key="3">
    <source>
        <dbReference type="Proteomes" id="UP000006304"/>
    </source>
</evidence>
<protein>
    <recommendedName>
        <fullName evidence="1">Aminoglycoside phosphotransferase domain-containing protein</fullName>
    </recommendedName>
</protein>
<dbReference type="PANTHER" id="PTHR21310">
    <property type="entry name" value="AMINOGLYCOSIDE PHOSPHOTRANSFERASE-RELATED-RELATED"/>
    <property type="match status" value="1"/>
</dbReference>
<dbReference type="SUPFAM" id="SSF56112">
    <property type="entry name" value="Protein kinase-like (PK-like)"/>
    <property type="match status" value="1"/>
</dbReference>
<dbReference type="Pfam" id="PF01636">
    <property type="entry name" value="APH"/>
    <property type="match status" value="1"/>
</dbReference>
<evidence type="ECO:0000259" key="1">
    <source>
        <dbReference type="Pfam" id="PF01636"/>
    </source>
</evidence>
<dbReference type="AlphaFoldDB" id="K0F2E5"/>
<dbReference type="Proteomes" id="UP000006304">
    <property type="component" value="Chromosome"/>
</dbReference>
<feature type="domain" description="Aminoglycoside phosphotransferase" evidence="1">
    <location>
        <begin position="19"/>
        <end position="226"/>
    </location>
</feature>
<reference evidence="2 3" key="1">
    <citation type="journal article" date="2012" name="J. Bacteriol.">
        <title>Complete genome sequence of Nocardia brasiliensis HUJEG-1.</title>
        <authorList>
            <person name="Vera-Cabrera L."/>
            <person name="Ortiz-Lopez R."/>
            <person name="Elizondo-Gonzalez R."/>
            <person name="Perez-Maya A.A."/>
            <person name="Ocampo-Candiani J."/>
        </authorList>
    </citation>
    <scope>NUCLEOTIDE SEQUENCE [LARGE SCALE GENOMIC DNA]</scope>
    <source>
        <strain evidence="3">ATCC 700358</strain>
    </source>
</reference>
<dbReference type="PANTHER" id="PTHR21310:SF40">
    <property type="entry name" value="AMINOGLYCOSIDE PHOSPHOTRANSFERASE DOMAIN-CONTAINING PROTEIN-RELATED"/>
    <property type="match status" value="1"/>
</dbReference>
<dbReference type="EMBL" id="CP003876">
    <property type="protein sequence ID" value="AFU03280.1"/>
    <property type="molecule type" value="Genomic_DNA"/>
</dbReference>
<dbReference type="HOGENOM" id="CLU_056518_0_0_11"/>
<dbReference type="InterPro" id="IPR011009">
    <property type="entry name" value="Kinase-like_dom_sf"/>
</dbReference>
<gene>
    <name evidence="2" type="ORF">O3I_026655</name>
</gene>
<organism evidence="2 3">
    <name type="scientific">Nocardia brasiliensis (strain ATCC 700358 / HUJEG-1)</name>
    <dbReference type="NCBI Taxonomy" id="1133849"/>
    <lineage>
        <taxon>Bacteria</taxon>
        <taxon>Bacillati</taxon>
        <taxon>Actinomycetota</taxon>
        <taxon>Actinomycetes</taxon>
        <taxon>Mycobacteriales</taxon>
        <taxon>Nocardiaceae</taxon>
        <taxon>Nocardia</taxon>
    </lineage>
</organism>
<dbReference type="eggNOG" id="COG3173">
    <property type="taxonomic scope" value="Bacteria"/>
</dbReference>
<sequence length="285" mass="31684">MLAKAAEVSGVELCGAEVIRDGSHAIYRLADDIVARIGQPGSIDDAVRELRISQWLNNSGIPTVESVPSLPHPIVVADRPVTWWRLIPDHRPSTPGELGAMLRALHALPPPTEFELPNYDPFTGLEERINNAEMLVQDDRTWLLQHCARLRTDYEVLPNALSPCVIHGDAWQGNLVVPPSGIPTVLDLDKVSIGRRQWDLTQLGVDYTDFSRVPPDDYRSFVVAYGGDDVTKWPGFRVLADIQELRWVAFAVAQSAGNGNAARQAKHRIACLRGEVPRPWQWEAL</sequence>
<keyword evidence="3" id="KW-1185">Reference proteome</keyword>
<dbReference type="InterPro" id="IPR002575">
    <property type="entry name" value="Aminoglycoside_PTrfase"/>
</dbReference>
<dbReference type="Gene3D" id="3.90.1200.10">
    <property type="match status" value="1"/>
</dbReference>
<dbReference type="KEGG" id="nbr:O3I_026655"/>